<evidence type="ECO:0008006" key="3">
    <source>
        <dbReference type="Google" id="ProtNLM"/>
    </source>
</evidence>
<dbReference type="InterPro" id="IPR008318">
    <property type="entry name" value="UCP030820"/>
</dbReference>
<gene>
    <name evidence="1" type="ORF">Amme_015_066</name>
</gene>
<dbReference type="Proteomes" id="UP000019760">
    <property type="component" value="Unassembled WGS sequence"/>
</dbReference>
<name>A0A023D2B5_ACIMT</name>
<accession>A0A023D2B5</accession>
<protein>
    <recommendedName>
        <fullName evidence="3">Oxidoreductase</fullName>
    </recommendedName>
</protein>
<dbReference type="OrthoDB" id="9800421at2"/>
<dbReference type="RefSeq" id="WP_042056567.1">
    <property type="nucleotide sequence ID" value="NZ_BAND01000015.1"/>
</dbReference>
<proteinExistence type="predicted"/>
<dbReference type="AlphaFoldDB" id="A0A023D2B5"/>
<dbReference type="Pfam" id="PF06073">
    <property type="entry name" value="DUF934"/>
    <property type="match status" value="1"/>
</dbReference>
<evidence type="ECO:0000313" key="2">
    <source>
        <dbReference type="Proteomes" id="UP000019760"/>
    </source>
</evidence>
<organism evidence="1 2">
    <name type="scientific">Acidomonas methanolica NBRC 104435</name>
    <dbReference type="NCBI Taxonomy" id="1231351"/>
    <lineage>
        <taxon>Bacteria</taxon>
        <taxon>Pseudomonadati</taxon>
        <taxon>Pseudomonadota</taxon>
        <taxon>Alphaproteobacteria</taxon>
        <taxon>Acetobacterales</taxon>
        <taxon>Acetobacteraceae</taxon>
        <taxon>Acidomonas</taxon>
    </lineage>
</organism>
<evidence type="ECO:0000313" key="1">
    <source>
        <dbReference type="EMBL" id="GAJ28199.1"/>
    </source>
</evidence>
<comment type="caution">
    <text evidence="1">The sequence shown here is derived from an EMBL/GenBank/DDBJ whole genome shotgun (WGS) entry which is preliminary data.</text>
</comment>
<sequence length="145" mass="16000">MKRLELGGRSVATPATVEAVPFAELETMPGARGVILSPEIDFPQIAPFLDRLDLVVVIFPLFRDGRGFTQARAVREYGKFGGEIRASGHVLPDQANYLRRCGVDAVMLPDEADEAPWRRELARFHTAYQPSVLDGPLGALRRKIG</sequence>
<keyword evidence="2" id="KW-1185">Reference proteome</keyword>
<reference evidence="1 2" key="2">
    <citation type="journal article" date="2014" name="FEMS Microbiol. Lett.">
        <title>Draft genomic DNA sequence of the facultatively methylotrophic bacterium Acidomonas methanolica type strain MB58.</title>
        <authorList>
            <person name="Higashiura N."/>
            <person name="Hadano H."/>
            <person name="Hirakawa H."/>
            <person name="Matsutani M."/>
            <person name="Takabe S."/>
            <person name="Matsushita K."/>
            <person name="Azuma Y."/>
        </authorList>
    </citation>
    <scope>NUCLEOTIDE SEQUENCE [LARGE SCALE GENOMIC DNA]</scope>
    <source>
        <strain evidence="1 2">MB58</strain>
    </source>
</reference>
<reference evidence="2" key="1">
    <citation type="journal article" date="2014" name="FEMS Microbiol. Lett.">
        <title>Draft Genomic DNA Sequence of the Facultatively Methylotrophic Bacterium Acidomonas methanolica type strain MB58.</title>
        <authorList>
            <person name="Higashiura N."/>
            <person name="Hadano H."/>
            <person name="Hirakawa H."/>
            <person name="Matsutani M."/>
            <person name="Takabe S."/>
            <person name="Matsushita K."/>
            <person name="Azuma Y."/>
        </authorList>
    </citation>
    <scope>NUCLEOTIDE SEQUENCE [LARGE SCALE GENOMIC DNA]</scope>
    <source>
        <strain evidence="2">MB58</strain>
    </source>
</reference>
<dbReference type="EMBL" id="BAND01000015">
    <property type="protein sequence ID" value="GAJ28199.1"/>
    <property type="molecule type" value="Genomic_DNA"/>
</dbReference>